<accession>A0A2A9ETB0</accession>
<dbReference type="AlphaFoldDB" id="A0A2A9ETB0"/>
<name>A0A2A9ETB0_9MICO</name>
<keyword evidence="2" id="KW-1133">Transmembrane helix</keyword>
<sequence length="175" mass="17812">MIRSLRALLLGRRQRLSAAFLVLLLIVGVALMHAMSGTASGHGTTRVVASASVSSGHHESVSPPATGDGWGAASTAPGAPDRSAASAPAAAGLTTTASTLVPADVPCDDGCGHHHDMVTAMCLMVLAVLLVLTLPGARGLLLAESAWPRAGAWLADSWRRWAEGPSLHALGISRT</sequence>
<keyword evidence="2" id="KW-0812">Transmembrane</keyword>
<dbReference type="Proteomes" id="UP000224130">
    <property type="component" value="Unassembled WGS sequence"/>
</dbReference>
<dbReference type="RefSeq" id="WP_098462006.1">
    <property type="nucleotide sequence ID" value="NZ_PDJJ01000001.1"/>
</dbReference>
<dbReference type="EMBL" id="PDJJ01000001">
    <property type="protein sequence ID" value="PFG41510.1"/>
    <property type="molecule type" value="Genomic_DNA"/>
</dbReference>
<feature type="region of interest" description="Disordered" evidence="1">
    <location>
        <begin position="50"/>
        <end position="88"/>
    </location>
</feature>
<evidence type="ECO:0000313" key="4">
    <source>
        <dbReference type="Proteomes" id="UP000224130"/>
    </source>
</evidence>
<keyword evidence="4" id="KW-1185">Reference proteome</keyword>
<protein>
    <submittedName>
        <fullName evidence="3">Uncharacterized protein</fullName>
    </submittedName>
</protein>
<feature type="transmembrane region" description="Helical" evidence="2">
    <location>
        <begin position="118"/>
        <end position="141"/>
    </location>
</feature>
<feature type="compositionally biased region" description="Low complexity" evidence="1">
    <location>
        <begin position="76"/>
        <end position="88"/>
    </location>
</feature>
<evidence type="ECO:0000313" key="3">
    <source>
        <dbReference type="EMBL" id="PFG41510.1"/>
    </source>
</evidence>
<keyword evidence="2" id="KW-0472">Membrane</keyword>
<proteinExistence type="predicted"/>
<evidence type="ECO:0000256" key="2">
    <source>
        <dbReference type="SAM" id="Phobius"/>
    </source>
</evidence>
<organism evidence="3 4">
    <name type="scientific">Isoptericola jiangsuensis</name>
    <dbReference type="NCBI Taxonomy" id="548579"/>
    <lineage>
        <taxon>Bacteria</taxon>
        <taxon>Bacillati</taxon>
        <taxon>Actinomycetota</taxon>
        <taxon>Actinomycetes</taxon>
        <taxon>Micrococcales</taxon>
        <taxon>Promicromonosporaceae</taxon>
        <taxon>Isoptericola</taxon>
    </lineage>
</organism>
<reference evidence="3 4" key="1">
    <citation type="submission" date="2017-10" db="EMBL/GenBank/DDBJ databases">
        <title>Sequencing the genomes of 1000 actinobacteria strains.</title>
        <authorList>
            <person name="Klenk H.-P."/>
        </authorList>
    </citation>
    <scope>NUCLEOTIDE SEQUENCE [LARGE SCALE GENOMIC DNA]</scope>
    <source>
        <strain evidence="3 4">DSM 21863</strain>
    </source>
</reference>
<gene>
    <name evidence="3" type="ORF">ATJ88_0152</name>
</gene>
<evidence type="ECO:0000256" key="1">
    <source>
        <dbReference type="SAM" id="MobiDB-lite"/>
    </source>
</evidence>
<comment type="caution">
    <text evidence="3">The sequence shown here is derived from an EMBL/GenBank/DDBJ whole genome shotgun (WGS) entry which is preliminary data.</text>
</comment>